<protein>
    <submittedName>
        <fullName evidence="1">Uncharacterized protein</fullName>
    </submittedName>
</protein>
<proteinExistence type="predicted"/>
<accession>A0ABU0SF50</accession>
<organism evidence="1 2">
    <name type="scientific">Phyllobacterium ifriqiyense</name>
    <dbReference type="NCBI Taxonomy" id="314238"/>
    <lineage>
        <taxon>Bacteria</taxon>
        <taxon>Pseudomonadati</taxon>
        <taxon>Pseudomonadota</taxon>
        <taxon>Alphaproteobacteria</taxon>
        <taxon>Hyphomicrobiales</taxon>
        <taxon>Phyllobacteriaceae</taxon>
        <taxon>Phyllobacterium</taxon>
    </lineage>
</organism>
<sequence length="41" mass="4833">MIDNYVWESTSRRFVRTSFPLGILNETENKLIVCYCEAVMC</sequence>
<name>A0ABU0SF50_9HYPH</name>
<dbReference type="Proteomes" id="UP001237780">
    <property type="component" value="Unassembled WGS sequence"/>
</dbReference>
<evidence type="ECO:0000313" key="1">
    <source>
        <dbReference type="EMBL" id="MDQ0999360.1"/>
    </source>
</evidence>
<evidence type="ECO:0000313" key="2">
    <source>
        <dbReference type="Proteomes" id="UP001237780"/>
    </source>
</evidence>
<dbReference type="EMBL" id="JAUSZT010000003">
    <property type="protein sequence ID" value="MDQ0999360.1"/>
    <property type="molecule type" value="Genomic_DNA"/>
</dbReference>
<keyword evidence="2" id="KW-1185">Reference proteome</keyword>
<reference evidence="1 2" key="1">
    <citation type="submission" date="2023-07" db="EMBL/GenBank/DDBJ databases">
        <title>Comparative genomics of wheat-associated soil bacteria to identify genetic determinants of phenazine resistance.</title>
        <authorList>
            <person name="Mouncey N."/>
        </authorList>
    </citation>
    <scope>NUCLEOTIDE SEQUENCE [LARGE SCALE GENOMIC DNA]</scope>
    <source>
        <strain evidence="1 2">W4I11</strain>
    </source>
</reference>
<gene>
    <name evidence="1" type="ORF">QFZ34_004542</name>
</gene>
<comment type="caution">
    <text evidence="1">The sequence shown here is derived from an EMBL/GenBank/DDBJ whole genome shotgun (WGS) entry which is preliminary data.</text>
</comment>